<dbReference type="PANTHER" id="PTHR45398:SF1">
    <property type="entry name" value="ENZYME, PUTATIVE (JCVI)-RELATED"/>
    <property type="match status" value="1"/>
</dbReference>
<evidence type="ECO:0000256" key="7">
    <source>
        <dbReference type="HAMAP-Rule" id="MF_00593"/>
    </source>
</evidence>
<dbReference type="InterPro" id="IPR000873">
    <property type="entry name" value="AMP-dep_synth/lig_dom"/>
</dbReference>
<dbReference type="InterPro" id="IPR042099">
    <property type="entry name" value="ANL_N_sf"/>
</dbReference>
<dbReference type="AlphaFoldDB" id="A0A7L4WC73"/>
<gene>
    <name evidence="7" type="primary">dltA</name>
    <name evidence="10" type="ORF">BHS01_05000</name>
</gene>
<organism evidence="10 11">
    <name type="scientific">Pseudolactococcus paracarnosus</name>
    <dbReference type="NCBI Taxonomy" id="2749962"/>
    <lineage>
        <taxon>Bacteria</taxon>
        <taxon>Bacillati</taxon>
        <taxon>Bacillota</taxon>
        <taxon>Bacilli</taxon>
        <taxon>Lactobacillales</taxon>
        <taxon>Streptococcaceae</taxon>
        <taxon>Pseudolactococcus</taxon>
    </lineage>
</organism>
<evidence type="ECO:0000256" key="5">
    <source>
        <dbReference type="ARBA" id="ARBA00054605"/>
    </source>
</evidence>
<evidence type="ECO:0000313" key="11">
    <source>
        <dbReference type="Proteomes" id="UP000516280"/>
    </source>
</evidence>
<keyword evidence="4 7" id="KW-0067">ATP-binding</keyword>
<comment type="catalytic activity">
    <reaction evidence="7">
        <text>holo-[D-alanyl-carrier protein] + D-alanine + ATP = D-alanyl-[D-alanyl-carrier protein] + AMP + diphosphate</text>
        <dbReference type="Rhea" id="RHEA:55132"/>
        <dbReference type="Rhea" id="RHEA-COMP:14102"/>
        <dbReference type="Rhea" id="RHEA-COMP:14103"/>
        <dbReference type="ChEBI" id="CHEBI:30616"/>
        <dbReference type="ChEBI" id="CHEBI:33019"/>
        <dbReference type="ChEBI" id="CHEBI:57416"/>
        <dbReference type="ChEBI" id="CHEBI:64479"/>
        <dbReference type="ChEBI" id="CHEBI:138620"/>
        <dbReference type="ChEBI" id="CHEBI:456215"/>
        <dbReference type="EC" id="6.2.1.54"/>
    </reaction>
</comment>
<dbReference type="Pfam" id="PF13193">
    <property type="entry name" value="AMP-binding_C"/>
    <property type="match status" value="1"/>
</dbReference>
<comment type="caution">
    <text evidence="7">Lacks conserved residue(s) required for the propagation of feature annotation.</text>
</comment>
<comment type="function">
    <text evidence="5 7">Catalyzes the first step in the D-alanylation of lipoteichoic acid (LTA), the activation of D-alanine and its transfer onto the D-alanyl carrier protein (Dcp) DltC. In an ATP-dependent two-step reaction, forms a high energy D-alanyl-AMP intermediate, followed by transfer of the D-alanyl residue as a thiol ester to the phosphopantheinyl prosthetic group of the Dcp. D-alanylation of LTA plays an important role in modulating the properties of the cell wall in Gram-positive bacteria, influencing the net charge of the cell wall.</text>
</comment>
<feature type="binding site" evidence="7">
    <location>
        <position position="511"/>
    </location>
    <ligand>
        <name>D-alanine</name>
        <dbReference type="ChEBI" id="CHEBI:57416"/>
    </ligand>
</feature>
<comment type="pathway">
    <text evidence="7">Cell wall biogenesis; lipoteichoic acid biosynthesis.</text>
</comment>
<feature type="binding site" evidence="7">
    <location>
        <position position="211"/>
    </location>
    <ligand>
        <name>D-alanine</name>
        <dbReference type="ChEBI" id="CHEBI:57416"/>
    </ligand>
</feature>
<dbReference type="CDD" id="cd05945">
    <property type="entry name" value="DltA"/>
    <property type="match status" value="1"/>
</dbReference>
<dbReference type="InterPro" id="IPR010071">
    <property type="entry name" value="AA_adenyl_dom"/>
</dbReference>
<dbReference type="SUPFAM" id="SSF56801">
    <property type="entry name" value="Acetyl-CoA synthetase-like"/>
    <property type="match status" value="1"/>
</dbReference>
<dbReference type="Gene3D" id="3.40.50.12780">
    <property type="entry name" value="N-terminal domain of ligase-like"/>
    <property type="match status" value="1"/>
</dbReference>
<feature type="binding site" evidence="7">
    <location>
        <position position="511"/>
    </location>
    <ligand>
        <name>ATP</name>
        <dbReference type="ChEBI" id="CHEBI:30616"/>
    </ligand>
</feature>
<evidence type="ECO:0000313" key="10">
    <source>
        <dbReference type="EMBL" id="QDJ27926.1"/>
    </source>
</evidence>
<comment type="similarity">
    <text evidence="6 7">Belongs to the ATP-dependent AMP-binding enzyme family. DltA subfamily.</text>
</comment>
<feature type="binding site" evidence="7">
    <location>
        <begin position="409"/>
        <end position="412"/>
    </location>
    <ligand>
        <name>ATP</name>
        <dbReference type="ChEBI" id="CHEBI:30616"/>
    </ligand>
</feature>
<evidence type="ECO:0000259" key="9">
    <source>
        <dbReference type="Pfam" id="PF13193"/>
    </source>
</evidence>
<dbReference type="EC" id="6.2.1.54" evidence="7"/>
<feature type="binding site" evidence="7">
    <location>
        <position position="397"/>
    </location>
    <ligand>
        <name>ATP</name>
        <dbReference type="ChEBI" id="CHEBI:30616"/>
    </ligand>
</feature>
<dbReference type="Proteomes" id="UP000516280">
    <property type="component" value="Chromosome"/>
</dbReference>
<dbReference type="GO" id="GO:0070395">
    <property type="term" value="P:lipoteichoic acid biosynthetic process"/>
    <property type="evidence" value="ECO:0007669"/>
    <property type="project" value="UniProtKB-UniRule"/>
</dbReference>
<dbReference type="NCBIfam" id="TIGR01733">
    <property type="entry name" value="AA-adenyl-dom"/>
    <property type="match status" value="1"/>
</dbReference>
<dbReference type="InterPro" id="IPR044507">
    <property type="entry name" value="DltA-like"/>
</dbReference>
<dbReference type="InterPro" id="IPR025110">
    <property type="entry name" value="AMP-bd_C"/>
</dbReference>
<keyword evidence="1 7" id="KW-0963">Cytoplasm</keyword>
<evidence type="ECO:0000259" key="8">
    <source>
        <dbReference type="Pfam" id="PF00501"/>
    </source>
</evidence>
<dbReference type="HAMAP" id="MF_00593">
    <property type="entry name" value="DltA"/>
    <property type="match status" value="1"/>
</dbReference>
<evidence type="ECO:0000256" key="3">
    <source>
        <dbReference type="ARBA" id="ARBA00022741"/>
    </source>
</evidence>
<dbReference type="Pfam" id="PF00501">
    <property type="entry name" value="AMP-binding"/>
    <property type="match status" value="1"/>
</dbReference>
<dbReference type="PROSITE" id="PS00455">
    <property type="entry name" value="AMP_BINDING"/>
    <property type="match status" value="1"/>
</dbReference>
<dbReference type="Gene3D" id="3.30.300.30">
    <property type="match status" value="1"/>
</dbReference>
<evidence type="ECO:0000256" key="6">
    <source>
        <dbReference type="ARBA" id="ARBA00061336"/>
    </source>
</evidence>
<keyword evidence="3 7" id="KW-0547">Nucleotide-binding</keyword>
<dbReference type="NCBIfam" id="TIGR01734">
    <property type="entry name" value="D-ala-DACP-lig"/>
    <property type="match status" value="1"/>
</dbReference>
<reference evidence="10 11" key="1">
    <citation type="submission" date="2016-09" db="EMBL/GenBank/DDBJ databases">
        <title>Lactic acid bacteria from MAP meat Genome sequencing and assembly.</title>
        <authorList>
            <person name="Behr J."/>
            <person name="Hilgarth M."/>
            <person name="Vogel R.F."/>
        </authorList>
    </citation>
    <scope>NUCLEOTIDE SEQUENCE [LARGE SCALE GENOMIC DNA]</scope>
    <source>
        <strain evidence="10 11">TMW21615</strain>
    </source>
</reference>
<accession>A0A7L4WC73</accession>
<feature type="domain" description="AMP-dependent synthetase/ligase" evidence="8">
    <location>
        <begin position="23"/>
        <end position="373"/>
    </location>
</feature>
<dbReference type="InterPro" id="IPR010072">
    <property type="entry name" value="DltA"/>
</dbReference>
<feature type="binding site" evidence="7">
    <location>
        <position position="315"/>
    </location>
    <ligand>
        <name>D-alanine</name>
        <dbReference type="ChEBI" id="CHEBI:57416"/>
    </ligand>
</feature>
<evidence type="ECO:0000256" key="2">
    <source>
        <dbReference type="ARBA" id="ARBA00022598"/>
    </source>
</evidence>
<protein>
    <recommendedName>
        <fullName evidence="7">D-alanine--D-alanyl carrier protein ligase</fullName>
        <shortName evidence="7">DCL</shortName>
        <ecNumber evidence="7">6.2.1.54</ecNumber>
    </recommendedName>
    <alternativeName>
        <fullName evidence="7">D-alanine--poly(phosphoribitol) ligase subunit 1</fullName>
    </alternativeName>
    <alternativeName>
        <fullName evidence="7">D-alanine-activating enzyme</fullName>
        <shortName evidence="7">DAE</shortName>
    </alternativeName>
</protein>
<comment type="subcellular location">
    <subcellularLocation>
        <location evidence="7">Cytoplasm</location>
    </subcellularLocation>
</comment>
<dbReference type="GO" id="GO:0005737">
    <property type="term" value="C:cytoplasm"/>
    <property type="evidence" value="ECO:0007669"/>
    <property type="project" value="UniProtKB-SubCell"/>
</dbReference>
<proteinExistence type="inferred from homology"/>
<dbReference type="PANTHER" id="PTHR45398">
    <property type="match status" value="1"/>
</dbReference>
<sequence length="524" mass="57596">MNFNRTERRTDMPVSDFIVTLDTYASTQPQKPVYDMLGKQNTYAQLKQDSDSLAAYIDSLNLPAKSPVMVFGGQDYEMLVAFVALSKSGHAYIPVDVNSTTERITSIVTIAAPSAIIAVQQLPITISDLPVINSEDLADSISQATAYEMTHPVAGDDTYYIIFTSGTTGQPKGVQISHDNLLSFVNWVLTSSEFDLPSGAKILSQAPYSFDLSVMSWAPALAVGGCLYALPKEKTENFKDLFAILPQMPVQVWVSTPSFADMVLLSDDFSSEKMPELTHFYFCGEELTVGTASKLRQRFPNARIINSFGPTESTVAFSAVAISDEMIEKADRLPIGYIKADSPTFIINDAGDILEPDMPGEIIVTGPAVSKGYINNPEKTAQSFFELNGAPAYHTGDLGSLDADGMLHYQGRIDFQIKFNGYRIELEEVAHVLNLSEYVEAAVAVPRYNAQHKVQQLLAFVVAKPGVKAQFDKELALTKAIKAELVDEMMSYMMPSRFMYRESLPITPNGKIDIKALITEVNAR</sequence>
<dbReference type="EMBL" id="CP017195">
    <property type="protein sequence ID" value="QDJ27926.1"/>
    <property type="molecule type" value="Genomic_DNA"/>
</dbReference>
<dbReference type="UniPathway" id="UPA00556"/>
<dbReference type="InterPro" id="IPR045851">
    <property type="entry name" value="AMP-bd_C_sf"/>
</dbReference>
<evidence type="ECO:0000256" key="1">
    <source>
        <dbReference type="ARBA" id="ARBA00022490"/>
    </source>
</evidence>
<name>A0A7L4WC73_9LACT</name>
<dbReference type="NCBIfam" id="NF003417">
    <property type="entry name" value="PRK04813.1"/>
    <property type="match status" value="1"/>
</dbReference>
<evidence type="ECO:0000256" key="4">
    <source>
        <dbReference type="ARBA" id="ARBA00022840"/>
    </source>
</evidence>
<dbReference type="FunFam" id="3.30.300.30:FF:000012">
    <property type="entry name" value="D-alanine--D-alanyl carrier protein ligase"/>
    <property type="match status" value="1"/>
</dbReference>
<dbReference type="GO" id="GO:0005524">
    <property type="term" value="F:ATP binding"/>
    <property type="evidence" value="ECO:0007669"/>
    <property type="project" value="UniProtKB-KW"/>
</dbReference>
<feature type="binding site" evidence="7">
    <location>
        <begin position="164"/>
        <end position="165"/>
    </location>
    <ligand>
        <name>ATP</name>
        <dbReference type="ChEBI" id="CHEBI:30616"/>
    </ligand>
</feature>
<keyword evidence="2 7" id="KW-0436">Ligase</keyword>
<dbReference type="KEGG" id="lpaa:BHS01_05000"/>
<feature type="domain" description="AMP-binding enzyme C-terminal" evidence="9">
    <location>
        <begin position="428"/>
        <end position="511"/>
    </location>
</feature>
<dbReference type="GO" id="GO:0047473">
    <property type="term" value="F:D-alanine [D-alanyl carrier protein] ligase activity"/>
    <property type="evidence" value="ECO:0007669"/>
    <property type="project" value="UniProtKB-UniRule"/>
</dbReference>
<dbReference type="InterPro" id="IPR020845">
    <property type="entry name" value="AMP-binding_CS"/>
</dbReference>